<feature type="transmembrane region" description="Helical" evidence="2">
    <location>
        <begin position="42"/>
        <end position="59"/>
    </location>
</feature>
<evidence type="ECO:0000313" key="3">
    <source>
        <dbReference type="EMBL" id="CAG5091491.1"/>
    </source>
</evidence>
<reference evidence="3 4" key="1">
    <citation type="submission" date="2021-04" db="EMBL/GenBank/DDBJ databases">
        <authorList>
            <person name="Bliznina A."/>
        </authorList>
    </citation>
    <scope>NUCLEOTIDE SEQUENCE [LARGE SCALE GENOMIC DNA]</scope>
</reference>
<protein>
    <submittedName>
        <fullName evidence="3">Oidioi.mRNA.OKI2018_I69.PAR.g13074.t1.cds</fullName>
    </submittedName>
</protein>
<evidence type="ECO:0000313" key="4">
    <source>
        <dbReference type="Proteomes" id="UP001158576"/>
    </source>
</evidence>
<evidence type="ECO:0000256" key="1">
    <source>
        <dbReference type="SAM" id="MobiDB-lite"/>
    </source>
</evidence>
<dbReference type="Proteomes" id="UP001158576">
    <property type="component" value="Chromosome PAR"/>
</dbReference>
<name>A0ABN7S7S6_OIKDI</name>
<keyword evidence="2" id="KW-1133">Transmembrane helix</keyword>
<keyword evidence="2" id="KW-0472">Membrane</keyword>
<accession>A0ABN7S7S6</accession>
<dbReference type="EMBL" id="OU015568">
    <property type="protein sequence ID" value="CAG5091491.1"/>
    <property type="molecule type" value="Genomic_DNA"/>
</dbReference>
<organism evidence="3 4">
    <name type="scientific">Oikopleura dioica</name>
    <name type="common">Tunicate</name>
    <dbReference type="NCBI Taxonomy" id="34765"/>
    <lineage>
        <taxon>Eukaryota</taxon>
        <taxon>Metazoa</taxon>
        <taxon>Chordata</taxon>
        <taxon>Tunicata</taxon>
        <taxon>Appendicularia</taxon>
        <taxon>Copelata</taxon>
        <taxon>Oikopleuridae</taxon>
        <taxon>Oikopleura</taxon>
    </lineage>
</organism>
<gene>
    <name evidence="3" type="ORF">OKIOD_LOCUS4632</name>
</gene>
<sequence>MIHIPLGPNNGSVVEPITPEPTIEPITPEPTIEPKKQAFNDAIALFITLIVYIVFVAYIQQRINQQLNIARGHNPENPVIENQPHIVAPEHVNPPLENQQAHVGPIPLREAPIPLREAPLIANAPQNRQVRRNRRQPARLQINHGQARY</sequence>
<feature type="region of interest" description="Disordered" evidence="1">
    <location>
        <begin position="122"/>
        <end position="149"/>
    </location>
</feature>
<evidence type="ECO:0000256" key="2">
    <source>
        <dbReference type="SAM" id="Phobius"/>
    </source>
</evidence>
<keyword evidence="4" id="KW-1185">Reference proteome</keyword>
<proteinExistence type="predicted"/>
<keyword evidence="2" id="KW-0812">Transmembrane</keyword>